<feature type="region of interest" description="Disordered" evidence="1">
    <location>
        <begin position="328"/>
        <end position="350"/>
    </location>
</feature>
<feature type="region of interest" description="Disordered" evidence="1">
    <location>
        <begin position="65"/>
        <end position="104"/>
    </location>
</feature>
<keyword evidence="3" id="KW-1185">Reference proteome</keyword>
<protein>
    <submittedName>
        <fullName evidence="2">Phosphatidylinositol-binding clathrin assembly protein LAP</fullName>
    </submittedName>
</protein>
<evidence type="ECO:0000256" key="1">
    <source>
        <dbReference type="SAM" id="MobiDB-lite"/>
    </source>
</evidence>
<dbReference type="Gene3D" id="1.25.40.90">
    <property type="match status" value="1"/>
</dbReference>
<feature type="compositionally biased region" description="Low complexity" evidence="1">
    <location>
        <begin position="88"/>
        <end position="104"/>
    </location>
</feature>
<dbReference type="InterPro" id="IPR008942">
    <property type="entry name" value="ENTH_VHS"/>
</dbReference>
<name>A0A9Q0MST9_9DIPT</name>
<organism evidence="2 3">
    <name type="scientific">Pseudolycoriella hygida</name>
    <dbReference type="NCBI Taxonomy" id="35572"/>
    <lineage>
        <taxon>Eukaryota</taxon>
        <taxon>Metazoa</taxon>
        <taxon>Ecdysozoa</taxon>
        <taxon>Arthropoda</taxon>
        <taxon>Hexapoda</taxon>
        <taxon>Insecta</taxon>
        <taxon>Pterygota</taxon>
        <taxon>Neoptera</taxon>
        <taxon>Endopterygota</taxon>
        <taxon>Diptera</taxon>
        <taxon>Nematocera</taxon>
        <taxon>Sciaroidea</taxon>
        <taxon>Sciaridae</taxon>
        <taxon>Pseudolycoriella</taxon>
    </lineage>
</organism>
<proteinExistence type="predicted"/>
<reference evidence="2" key="1">
    <citation type="submission" date="2022-07" db="EMBL/GenBank/DDBJ databases">
        <authorList>
            <person name="Trinca V."/>
            <person name="Uliana J.V.C."/>
            <person name="Torres T.T."/>
            <person name="Ward R.J."/>
            <person name="Monesi N."/>
        </authorList>
    </citation>
    <scope>NUCLEOTIDE SEQUENCE</scope>
    <source>
        <strain evidence="2">HSMRA1968</strain>
        <tissue evidence="2">Whole embryos</tissue>
    </source>
</reference>
<feature type="compositionally biased region" description="Pro residues" evidence="1">
    <location>
        <begin position="77"/>
        <end position="87"/>
    </location>
</feature>
<sequence length="350" mass="36578">RKKMAGQTINDRLLAARHSLAGQGLAKSVCKATTEEMIGPKKKHLDWTYYYLHAATDTTLPNPFLMNDYPAPSSAPVGPPQRPPPPQANTSSPSPAHSTASGASKVSAFDDLNESIRMALGGSPAKQITGGGVTGNVMSGPSMMQQQQHLQHMSSTGFSSPQHQMYSSSPANQQSVLGGFDALGDVLKPSSTTGGAIQQGNILAAGGGQQQMVPQPASTGKVLTGDLDSSLASLAENLTINKSASAQVKGVNWNSPKNAAKPGSAGWSPQPMAATTGAGYKPMQGMPMRPPMTGQPMMAPNMMPMGMQTQQQQIPVGMMMQPTMMAQQPQPVSHDQNGGQNVKLDPFGAF</sequence>
<dbReference type="Proteomes" id="UP001151699">
    <property type="component" value="Chromosome C"/>
</dbReference>
<evidence type="ECO:0000313" key="2">
    <source>
        <dbReference type="EMBL" id="KAJ6636479.1"/>
    </source>
</evidence>
<accession>A0A9Q0MST9</accession>
<feature type="non-terminal residue" evidence="2">
    <location>
        <position position="350"/>
    </location>
</feature>
<comment type="caution">
    <text evidence="2">The sequence shown here is derived from an EMBL/GenBank/DDBJ whole genome shotgun (WGS) entry which is preliminary data.</text>
</comment>
<evidence type="ECO:0000313" key="3">
    <source>
        <dbReference type="Proteomes" id="UP001151699"/>
    </source>
</evidence>
<gene>
    <name evidence="2" type="primary">lap_1</name>
    <name evidence="2" type="ORF">Bhyg_15069</name>
</gene>
<dbReference type="OrthoDB" id="44015at2759"/>
<dbReference type="AlphaFoldDB" id="A0A9Q0MST9"/>
<dbReference type="EMBL" id="WJQU01000004">
    <property type="protein sequence ID" value="KAJ6636479.1"/>
    <property type="molecule type" value="Genomic_DNA"/>
</dbReference>